<name>A0ABR3PM02_9PEZI</name>
<feature type="compositionally biased region" description="Acidic residues" evidence="4">
    <location>
        <begin position="676"/>
        <end position="692"/>
    </location>
</feature>
<feature type="compositionally biased region" description="Basic and acidic residues" evidence="4">
    <location>
        <begin position="593"/>
        <end position="612"/>
    </location>
</feature>
<evidence type="ECO:0000256" key="4">
    <source>
        <dbReference type="SAM" id="MobiDB-lite"/>
    </source>
</evidence>
<feature type="compositionally biased region" description="Basic and acidic residues" evidence="4">
    <location>
        <begin position="392"/>
        <end position="409"/>
    </location>
</feature>
<feature type="region of interest" description="Disordered" evidence="4">
    <location>
        <begin position="593"/>
        <end position="738"/>
    </location>
</feature>
<feature type="compositionally biased region" description="Basic and acidic residues" evidence="4">
    <location>
        <begin position="664"/>
        <end position="675"/>
    </location>
</feature>
<evidence type="ECO:0000313" key="7">
    <source>
        <dbReference type="Proteomes" id="UP001562354"/>
    </source>
</evidence>
<feature type="compositionally biased region" description="Low complexity" evidence="4">
    <location>
        <begin position="103"/>
        <end position="112"/>
    </location>
</feature>
<feature type="compositionally biased region" description="Polar residues" evidence="4">
    <location>
        <begin position="1256"/>
        <end position="1269"/>
    </location>
</feature>
<keyword evidence="3" id="KW-0539">Nucleus</keyword>
<evidence type="ECO:0000256" key="1">
    <source>
        <dbReference type="ARBA" id="ARBA00004123"/>
    </source>
</evidence>
<keyword evidence="2" id="KW-0597">Phosphoprotein</keyword>
<gene>
    <name evidence="6" type="ORF">AAFC00_000867</name>
</gene>
<dbReference type="EMBL" id="JBFMKM010000003">
    <property type="protein sequence ID" value="KAL1310591.1"/>
    <property type="molecule type" value="Genomic_DNA"/>
</dbReference>
<evidence type="ECO:0000256" key="3">
    <source>
        <dbReference type="ARBA" id="ARBA00023242"/>
    </source>
</evidence>
<feature type="compositionally biased region" description="Acidic residues" evidence="4">
    <location>
        <begin position="1102"/>
        <end position="1120"/>
    </location>
</feature>
<feature type="domain" description="DNA replication checkpoint mediator MRC1" evidence="5">
    <location>
        <begin position="955"/>
        <end position="1098"/>
    </location>
</feature>
<feature type="compositionally biased region" description="Low complexity" evidence="4">
    <location>
        <begin position="1"/>
        <end position="17"/>
    </location>
</feature>
<feature type="region of interest" description="Disordered" evidence="4">
    <location>
        <begin position="349"/>
        <end position="484"/>
    </location>
</feature>
<feature type="compositionally biased region" description="Basic and acidic residues" evidence="4">
    <location>
        <begin position="1237"/>
        <end position="1254"/>
    </location>
</feature>
<proteinExistence type="predicted"/>
<dbReference type="InterPro" id="IPR018564">
    <property type="entry name" value="Repl_chkpnt_MRC1_dom"/>
</dbReference>
<dbReference type="Proteomes" id="UP001562354">
    <property type="component" value="Unassembled WGS sequence"/>
</dbReference>
<feature type="compositionally biased region" description="Acidic residues" evidence="4">
    <location>
        <begin position="716"/>
        <end position="725"/>
    </location>
</feature>
<feature type="compositionally biased region" description="Acidic residues" evidence="4">
    <location>
        <begin position="229"/>
        <end position="239"/>
    </location>
</feature>
<dbReference type="Pfam" id="PF09444">
    <property type="entry name" value="MRC1"/>
    <property type="match status" value="1"/>
</dbReference>
<sequence length="1393" mass="153034">MESPTRTARSSRASTPSMSDGASPKIMSPRSRIQAMLAKIDSDSEDEVTSRTILSKAEPSHASALLLGRETNTSKSGHEGVQEDEGDDEDEDEDEVVVKPRGRMAARMAMGASALPFREEQNEGESPDEQEEKKQKEKERTRESVYQKIRRELLEEKTKQSDRREPDSRAEAQETTRETNTPSPPRRRPAPRARQLAQSPTASSRSPSPGLFMSPGPSPVAGRNRDAESGSESDADLPDSEGMQARLRELVERRRRERLAKEAEERDAEGERPQGNAPLSDLFDDDEDVDRVAEQKLTQQSRPTRKASKKALEEMNRETQRMSRNMQLTHLAKTKKKFTTADFLSAFTSKAHTATPLSNVTNVADSSSVAAVESDAEQAEARDTPPSSPPSVHDEQERLPSGVPRRDDAQLSEVQSDQDDLPDLEQLTSSQSRAKLDKGAAPVRAANSPSAFTERTSRKKSPRQYRILPPPEPTQESIAQDDSDSDIEIVQTDRVSSIFNSVGPSKSTGSRSLHLLRHLAHLNHTEKPRLKKGERPSMTPAQLEIELRRRAKIQAIKEREEKIANLKAKGIVIMTEEEREKEQVYIENMLERAREEADDLRKKERKAAKEAGLEETDVLASSDESEDGDYAASDEEGPGEVADGAEDIDLSGSEDEDEVEGEHDDMIDNEAHEGDGIPDEEQADGEMQDAGEEAFQIEHLPQALPVRRSRVKRVVDDDEDEDEELATTQKPFPTGTGEIVNNDLAAAFGFGPAPALGVSQMFAGTMADTQDSLNGTVPGPTFPDTEQDSFDMLRNLPSAPVPTFAPALDSQDTPDDATVEDSQTATASNQIDLHFSQLPQQETPLMKRVASTSQYGDLDFTPSQDVGVKKDYTPLRLDFHAPHTTQEIVMMNVPESPIAQHSHRRGRLVRRVAYDGASSDEEIDAASQDPQAADAFAKMRKAATKAQQVDFNKKASEARRMVEEQAEESEDEYAGLGGASDDDNPDNEEEDEADKAMIDESEVNVNERELAAFYAERARNQDEAQTSKLYKDLMSGAMRRKRGGAGNGAFDLDSDEDEQFAERRRRKQREEARKRRLLLQDESVGKLGTNDKKEAFLRAIEDREDELEDEEMGDLLDGGNEDEHNDNAPAGSGDSQSQENVESSASQQEPLTETSANVLKRKSAAAAGQASTTKRSKISMRRNPLEAFRAPRSLAEVRESVSFLIEDAHIDPEANGTVFSDDSDDGGEQQAYQRAPAAERRTKPTNEGVVDRLTLKKQTSSSLTMTDGNGSAVAFSTTGGSNGSFSKNLPGLLRRATTNNNKSSMPPPALPASRSVTREDSAGVRMGGSRKSSINYQAREAERRIVLERAERKRKESVRKIAGMRTGSGSGTGSGGAASGLGGLFVRSDSGFE</sequence>
<evidence type="ECO:0000313" key="6">
    <source>
        <dbReference type="EMBL" id="KAL1310591.1"/>
    </source>
</evidence>
<feature type="compositionally biased region" description="Basic and acidic residues" evidence="4">
    <location>
        <begin position="310"/>
        <end position="321"/>
    </location>
</feature>
<reference evidence="6 7" key="1">
    <citation type="submission" date="2024-07" db="EMBL/GenBank/DDBJ databases">
        <title>Draft sequence of the Neodothiora populina.</title>
        <authorList>
            <person name="Drown D.D."/>
            <person name="Schuette U.S."/>
            <person name="Buechlein A.B."/>
            <person name="Rusch D.R."/>
            <person name="Winton L.W."/>
            <person name="Adams G.A."/>
        </authorList>
    </citation>
    <scope>NUCLEOTIDE SEQUENCE [LARGE SCALE GENOMIC DNA]</scope>
    <source>
        <strain evidence="6 7">CPC 39397</strain>
    </source>
</reference>
<protein>
    <recommendedName>
        <fullName evidence="5">DNA replication checkpoint mediator MRC1 domain-containing protein</fullName>
    </recommendedName>
</protein>
<feature type="compositionally biased region" description="Acidic residues" evidence="4">
    <location>
        <begin position="82"/>
        <end position="95"/>
    </location>
</feature>
<organism evidence="6 7">
    <name type="scientific">Neodothiora populina</name>
    <dbReference type="NCBI Taxonomy" id="2781224"/>
    <lineage>
        <taxon>Eukaryota</taxon>
        <taxon>Fungi</taxon>
        <taxon>Dikarya</taxon>
        <taxon>Ascomycota</taxon>
        <taxon>Pezizomycotina</taxon>
        <taxon>Dothideomycetes</taxon>
        <taxon>Dothideomycetidae</taxon>
        <taxon>Dothideales</taxon>
        <taxon>Dothioraceae</taxon>
        <taxon>Neodothiora</taxon>
    </lineage>
</organism>
<dbReference type="PANTHER" id="PTHR14396:SF10">
    <property type="entry name" value="CLASPIN"/>
    <property type="match status" value="1"/>
</dbReference>
<feature type="compositionally biased region" description="Basic and acidic residues" evidence="4">
    <location>
        <begin position="1089"/>
        <end position="1101"/>
    </location>
</feature>
<feature type="compositionally biased region" description="Low complexity" evidence="4">
    <location>
        <begin position="1275"/>
        <end position="1286"/>
    </location>
</feature>
<feature type="region of interest" description="Disordered" evidence="4">
    <location>
        <begin position="1039"/>
        <end position="1190"/>
    </location>
</feature>
<accession>A0ABR3PM02</accession>
<feature type="compositionally biased region" description="Acidic residues" evidence="4">
    <location>
        <begin position="964"/>
        <end position="973"/>
    </location>
</feature>
<feature type="region of interest" description="Disordered" evidence="4">
    <location>
        <begin position="1207"/>
        <end position="1336"/>
    </location>
</feature>
<feature type="compositionally biased region" description="Basic and acidic residues" evidence="4">
    <location>
        <begin position="246"/>
        <end position="272"/>
    </location>
</feature>
<evidence type="ECO:0000259" key="5">
    <source>
        <dbReference type="Pfam" id="PF09444"/>
    </source>
</evidence>
<dbReference type="GeneID" id="95974570"/>
<feature type="compositionally biased region" description="Low complexity" evidence="4">
    <location>
        <begin position="363"/>
        <end position="373"/>
    </location>
</feature>
<feature type="compositionally biased region" description="Basic and acidic residues" evidence="4">
    <location>
        <begin position="951"/>
        <end position="963"/>
    </location>
</feature>
<dbReference type="InterPro" id="IPR024146">
    <property type="entry name" value="Claspin"/>
</dbReference>
<feature type="compositionally biased region" description="Basic and acidic residues" evidence="4">
    <location>
        <begin position="131"/>
        <end position="177"/>
    </location>
</feature>
<dbReference type="PANTHER" id="PTHR14396">
    <property type="entry name" value="CLASPIN"/>
    <property type="match status" value="1"/>
</dbReference>
<dbReference type="RefSeq" id="XP_069203440.1">
    <property type="nucleotide sequence ID" value="XM_069347595.1"/>
</dbReference>
<comment type="caution">
    <text evidence="6">The sequence shown here is derived from an EMBL/GenBank/DDBJ whole genome shotgun (WGS) entry which is preliminary data.</text>
</comment>
<feature type="region of interest" description="Disordered" evidence="4">
    <location>
        <begin position="1"/>
        <end position="326"/>
    </location>
</feature>
<feature type="compositionally biased region" description="Polar residues" evidence="4">
    <location>
        <begin position="196"/>
        <end position="207"/>
    </location>
</feature>
<feature type="compositionally biased region" description="Polar residues" evidence="4">
    <location>
        <begin position="1133"/>
        <end position="1157"/>
    </location>
</feature>
<feature type="compositionally biased region" description="Polar residues" evidence="4">
    <location>
        <begin position="349"/>
        <end position="362"/>
    </location>
</feature>
<keyword evidence="7" id="KW-1185">Reference proteome</keyword>
<comment type="subcellular location">
    <subcellularLocation>
        <location evidence="1">Nucleus</location>
    </subcellularLocation>
</comment>
<feature type="region of interest" description="Disordered" evidence="4">
    <location>
        <begin position="948"/>
        <end position="1002"/>
    </location>
</feature>
<feature type="region of interest" description="Disordered" evidence="4">
    <location>
        <begin position="805"/>
        <end position="828"/>
    </location>
</feature>
<feature type="region of interest" description="Disordered" evidence="4">
    <location>
        <begin position="1351"/>
        <end position="1393"/>
    </location>
</feature>
<feature type="compositionally biased region" description="Gly residues" evidence="4">
    <location>
        <begin position="1366"/>
        <end position="1383"/>
    </location>
</feature>
<feature type="compositionally biased region" description="Acidic residues" evidence="4">
    <location>
        <begin position="980"/>
        <end position="993"/>
    </location>
</feature>
<evidence type="ECO:0000256" key="2">
    <source>
        <dbReference type="ARBA" id="ARBA00022553"/>
    </source>
</evidence>
<feature type="compositionally biased region" description="Acidic residues" evidence="4">
    <location>
        <begin position="613"/>
        <end position="663"/>
    </location>
</feature>